<evidence type="ECO:0000256" key="16">
    <source>
        <dbReference type="ARBA" id="ARBA00042798"/>
    </source>
</evidence>
<dbReference type="Gene3D" id="3.90.79.10">
    <property type="entry name" value="Nucleoside Triphosphate Pyrophosphohydrolase"/>
    <property type="match status" value="1"/>
</dbReference>
<evidence type="ECO:0000256" key="10">
    <source>
        <dbReference type="ARBA" id="ARBA00035861"/>
    </source>
</evidence>
<evidence type="ECO:0000256" key="3">
    <source>
        <dbReference type="ARBA" id="ARBA00022457"/>
    </source>
</evidence>
<evidence type="ECO:0000313" key="18">
    <source>
        <dbReference type="EMBL" id="QEL63941.1"/>
    </source>
</evidence>
<dbReference type="EC" id="3.6.1.55" evidence="12"/>
<dbReference type="Gene3D" id="3.20.20.70">
    <property type="entry name" value="Aldolase class I"/>
    <property type="match status" value="1"/>
</dbReference>
<dbReference type="CDD" id="cd00564">
    <property type="entry name" value="TMP_TenI"/>
    <property type="match status" value="1"/>
</dbReference>
<dbReference type="GO" id="GO:0008413">
    <property type="term" value="F:8-oxo-7,8-dihydroguanosine triphosphate pyrophosphatase activity"/>
    <property type="evidence" value="ECO:0007669"/>
    <property type="project" value="TreeGrafter"/>
</dbReference>
<dbReference type="GO" id="GO:0006260">
    <property type="term" value="P:DNA replication"/>
    <property type="evidence" value="ECO:0007669"/>
    <property type="project" value="UniProtKB-KW"/>
</dbReference>
<evidence type="ECO:0000256" key="1">
    <source>
        <dbReference type="ARBA" id="ARBA00001946"/>
    </source>
</evidence>
<comment type="catalytic activity">
    <reaction evidence="10">
        <text>8-oxo-dGTP + H2O = 8-oxo-dGMP + diphosphate + H(+)</text>
        <dbReference type="Rhea" id="RHEA:31575"/>
        <dbReference type="ChEBI" id="CHEBI:15377"/>
        <dbReference type="ChEBI" id="CHEBI:15378"/>
        <dbReference type="ChEBI" id="CHEBI:33019"/>
        <dbReference type="ChEBI" id="CHEBI:63224"/>
        <dbReference type="ChEBI" id="CHEBI:77896"/>
        <dbReference type="EC" id="3.6.1.55"/>
    </reaction>
</comment>
<dbReference type="InterPro" id="IPR015797">
    <property type="entry name" value="NUDIX_hydrolase-like_dom_sf"/>
</dbReference>
<dbReference type="GO" id="GO:0044715">
    <property type="term" value="F:8-oxo-dGDP phosphatase activity"/>
    <property type="evidence" value="ECO:0007669"/>
    <property type="project" value="TreeGrafter"/>
</dbReference>
<organism evidence="18 19">
    <name type="scientific">Oryzomicrobium terrae</name>
    <dbReference type="NCBI Taxonomy" id="1735038"/>
    <lineage>
        <taxon>Bacteria</taxon>
        <taxon>Pseudomonadati</taxon>
        <taxon>Pseudomonadota</taxon>
        <taxon>Betaproteobacteria</taxon>
        <taxon>Rhodocyclales</taxon>
        <taxon>Rhodocyclaceae</taxon>
        <taxon>Oryzomicrobium</taxon>
    </lineage>
</organism>
<evidence type="ECO:0000256" key="6">
    <source>
        <dbReference type="ARBA" id="ARBA00022763"/>
    </source>
</evidence>
<feature type="domain" description="Nudix hydrolase" evidence="17">
    <location>
        <begin position="18"/>
        <end position="155"/>
    </location>
</feature>
<evidence type="ECO:0000259" key="17">
    <source>
        <dbReference type="PROSITE" id="PS51462"/>
    </source>
</evidence>
<dbReference type="InterPro" id="IPR013785">
    <property type="entry name" value="Aldolase_TIM"/>
</dbReference>
<dbReference type="GO" id="GO:0044716">
    <property type="term" value="F:8-oxo-GDP phosphatase activity"/>
    <property type="evidence" value="ECO:0007669"/>
    <property type="project" value="TreeGrafter"/>
</dbReference>
<keyword evidence="19" id="KW-1185">Reference proteome</keyword>
<evidence type="ECO:0000313" key="19">
    <source>
        <dbReference type="Proteomes" id="UP000323671"/>
    </source>
</evidence>
<evidence type="ECO:0000256" key="15">
    <source>
        <dbReference type="ARBA" id="ARBA00041979"/>
    </source>
</evidence>
<gene>
    <name evidence="18" type="primary">mutT</name>
    <name evidence="18" type="ORF">OTERR_04650</name>
</gene>
<evidence type="ECO:0000256" key="14">
    <source>
        <dbReference type="ARBA" id="ARBA00041592"/>
    </source>
</evidence>
<dbReference type="GO" id="GO:0006281">
    <property type="term" value="P:DNA repair"/>
    <property type="evidence" value="ECO:0007669"/>
    <property type="project" value="UniProtKB-KW"/>
</dbReference>
<evidence type="ECO:0000256" key="7">
    <source>
        <dbReference type="ARBA" id="ARBA00022801"/>
    </source>
</evidence>
<dbReference type="GO" id="GO:0046872">
    <property type="term" value="F:metal ion binding"/>
    <property type="evidence" value="ECO:0007669"/>
    <property type="project" value="UniProtKB-KW"/>
</dbReference>
<sequence>MSDNAATTACADTAAPRPVTHVAAAVLLRQGPAGTEFLLARRPEGKVYAGWWEFPGGKVERGETDAQCLVRELQEEMAITVTAATPWITRRFEYPHASVRLKFFKVTAWEGGAADGDIHAVEHDAVAWTPLGAPAAVAPVLPANGPILEALGLPEVYAVTDAGAHGVAAELARLDAALAGGLRLVQVREKGDGLDGAARRDFAAAVVARVHAVGGRVLVNDDVELARAVGADGVHLSSSALRAAAVRPDMPLVAASCHDAAELDAAIALGCQFAVLGPVAPTASHPGTAPLGWGRFAELVEESPIPVYGLGGLSAADLPAARAANAHGVAALRGW</sequence>
<keyword evidence="9" id="KW-0234">DNA repair</keyword>
<dbReference type="AlphaFoldDB" id="A0A5C1E4U4"/>
<dbReference type="Pfam" id="PF00293">
    <property type="entry name" value="NUDIX"/>
    <property type="match status" value="1"/>
</dbReference>
<dbReference type="KEGG" id="otr:OTERR_04650"/>
<evidence type="ECO:0000256" key="5">
    <source>
        <dbReference type="ARBA" id="ARBA00022723"/>
    </source>
</evidence>
<dbReference type="InterPro" id="IPR020476">
    <property type="entry name" value="Nudix_hydrolase"/>
</dbReference>
<dbReference type="RefSeq" id="WP_342780110.1">
    <property type="nucleotide sequence ID" value="NZ_CP022579.1"/>
</dbReference>
<dbReference type="InterPro" id="IPR000086">
    <property type="entry name" value="NUDIX_hydrolase_dom"/>
</dbReference>
<keyword evidence="3" id="KW-0515">Mutator protein</keyword>
<dbReference type="PROSITE" id="PS51462">
    <property type="entry name" value="NUDIX"/>
    <property type="match status" value="1"/>
</dbReference>
<keyword evidence="8" id="KW-0460">Magnesium</keyword>
<dbReference type="SUPFAM" id="SSF55811">
    <property type="entry name" value="Nudix"/>
    <property type="match status" value="1"/>
</dbReference>
<evidence type="ECO:0000256" key="13">
    <source>
        <dbReference type="ARBA" id="ARBA00040794"/>
    </source>
</evidence>
<dbReference type="GO" id="GO:0035539">
    <property type="term" value="F:8-oxo-7,8-dihydrodeoxyguanosine triphosphate pyrophosphatase activity"/>
    <property type="evidence" value="ECO:0007669"/>
    <property type="project" value="UniProtKB-EC"/>
</dbReference>
<dbReference type="EMBL" id="CP022579">
    <property type="protein sequence ID" value="QEL63941.1"/>
    <property type="molecule type" value="Genomic_DNA"/>
</dbReference>
<name>A0A5C1E4U4_9RHOO</name>
<accession>A0A5C1E4U4</accession>
<dbReference type="SUPFAM" id="SSF51391">
    <property type="entry name" value="Thiamin phosphate synthase"/>
    <property type="match status" value="1"/>
</dbReference>
<dbReference type="InterPro" id="IPR036206">
    <property type="entry name" value="ThiamineP_synth_sf"/>
</dbReference>
<comment type="similarity">
    <text evidence="2">Belongs to the Nudix hydrolase family.</text>
</comment>
<dbReference type="NCBIfam" id="NF006530">
    <property type="entry name" value="PRK08999.1"/>
    <property type="match status" value="1"/>
</dbReference>
<reference evidence="18 19" key="1">
    <citation type="submission" date="2017-07" db="EMBL/GenBank/DDBJ databases">
        <title>Complete genome sequence of Oryzomicrobium terrae TPP412.</title>
        <authorList>
            <person name="Chiu L.-W."/>
            <person name="Lo K.-J."/>
            <person name="Tsai Y.-M."/>
            <person name="Lin S.-S."/>
            <person name="Kuo C.-H."/>
            <person name="Liu C.-T."/>
        </authorList>
    </citation>
    <scope>NUCLEOTIDE SEQUENCE [LARGE SCALE GENOMIC DNA]</scope>
    <source>
        <strain evidence="18 19">TPP412</strain>
    </source>
</reference>
<comment type="cofactor">
    <cofactor evidence="1">
        <name>Mg(2+)</name>
        <dbReference type="ChEBI" id="CHEBI:18420"/>
    </cofactor>
</comment>
<evidence type="ECO:0000256" key="9">
    <source>
        <dbReference type="ARBA" id="ARBA00023204"/>
    </source>
</evidence>
<evidence type="ECO:0000256" key="11">
    <source>
        <dbReference type="ARBA" id="ARBA00036904"/>
    </source>
</evidence>
<dbReference type="InterPro" id="IPR022998">
    <property type="entry name" value="ThiamineP_synth_TenI"/>
</dbReference>
<evidence type="ECO:0000256" key="2">
    <source>
        <dbReference type="ARBA" id="ARBA00005582"/>
    </source>
</evidence>
<evidence type="ECO:0000256" key="12">
    <source>
        <dbReference type="ARBA" id="ARBA00038905"/>
    </source>
</evidence>
<dbReference type="GO" id="GO:0009228">
    <property type="term" value="P:thiamine biosynthetic process"/>
    <property type="evidence" value="ECO:0007669"/>
    <property type="project" value="UniProtKB-KW"/>
</dbReference>
<dbReference type="PANTHER" id="PTHR47707:SF1">
    <property type="entry name" value="NUDIX HYDROLASE FAMILY PROTEIN"/>
    <property type="match status" value="1"/>
</dbReference>
<dbReference type="CDD" id="cd03425">
    <property type="entry name" value="NUDIX_MutT_NudA_like"/>
    <property type="match status" value="1"/>
</dbReference>
<dbReference type="InterPro" id="IPR047127">
    <property type="entry name" value="MutT-like"/>
</dbReference>
<dbReference type="Pfam" id="PF02581">
    <property type="entry name" value="TMP-TENI"/>
    <property type="match status" value="1"/>
</dbReference>
<keyword evidence="5" id="KW-0479">Metal-binding</keyword>
<keyword evidence="7" id="KW-0378">Hydrolase</keyword>
<evidence type="ECO:0000256" key="4">
    <source>
        <dbReference type="ARBA" id="ARBA00022705"/>
    </source>
</evidence>
<dbReference type="Proteomes" id="UP000323671">
    <property type="component" value="Chromosome"/>
</dbReference>
<keyword evidence="6" id="KW-0227">DNA damage</keyword>
<protein>
    <recommendedName>
        <fullName evidence="13">8-oxo-dGTP diphosphatase</fullName>
        <ecNumber evidence="12">3.6.1.55</ecNumber>
    </recommendedName>
    <alternativeName>
        <fullName evidence="16">7,8-dihydro-8-oxoguanine-triphosphatase</fullName>
    </alternativeName>
    <alternativeName>
        <fullName evidence="15">Mutator protein MutT</fullName>
    </alternativeName>
    <alternativeName>
        <fullName evidence="14">dGTP pyrophosphohydrolase</fullName>
    </alternativeName>
</protein>
<proteinExistence type="inferred from homology"/>
<evidence type="ECO:0000256" key="8">
    <source>
        <dbReference type="ARBA" id="ARBA00022842"/>
    </source>
</evidence>
<comment type="catalytic activity">
    <reaction evidence="11">
        <text>8-oxo-GTP + H2O = 8-oxo-GMP + diphosphate + H(+)</text>
        <dbReference type="Rhea" id="RHEA:67616"/>
        <dbReference type="ChEBI" id="CHEBI:15377"/>
        <dbReference type="ChEBI" id="CHEBI:15378"/>
        <dbReference type="ChEBI" id="CHEBI:33019"/>
        <dbReference type="ChEBI" id="CHEBI:143553"/>
        <dbReference type="ChEBI" id="CHEBI:145694"/>
    </reaction>
</comment>
<dbReference type="PRINTS" id="PR00502">
    <property type="entry name" value="NUDIXFAMILY"/>
</dbReference>
<keyword evidence="4" id="KW-0235">DNA replication</keyword>
<dbReference type="PANTHER" id="PTHR47707">
    <property type="entry name" value="8-OXO-DGTP DIPHOSPHATASE"/>
    <property type="match status" value="1"/>
</dbReference>